<keyword evidence="7" id="KW-0812">Transmembrane</keyword>
<keyword evidence="3" id="KW-0378">Hydrolase</keyword>
<dbReference type="InterPro" id="IPR004634">
    <property type="entry name" value="Pept_S49_pIV"/>
</dbReference>
<dbReference type="EMBL" id="BQKI01000075">
    <property type="protein sequence ID" value="GJN22137.1"/>
    <property type="molecule type" value="Genomic_DNA"/>
</dbReference>
<keyword evidence="7" id="KW-1133">Transmembrane helix</keyword>
<feature type="region of interest" description="Disordered" evidence="6">
    <location>
        <begin position="57"/>
        <end position="84"/>
    </location>
</feature>
<keyword evidence="4" id="KW-0720">Serine protease</keyword>
<feature type="domain" description="Peptidase S49" evidence="8">
    <location>
        <begin position="498"/>
        <end position="540"/>
    </location>
</feature>
<organism evidence="9 10">
    <name type="scientific">Eleusine coracana subsp. coracana</name>
    <dbReference type="NCBI Taxonomy" id="191504"/>
    <lineage>
        <taxon>Eukaryota</taxon>
        <taxon>Viridiplantae</taxon>
        <taxon>Streptophyta</taxon>
        <taxon>Embryophyta</taxon>
        <taxon>Tracheophyta</taxon>
        <taxon>Spermatophyta</taxon>
        <taxon>Magnoliopsida</taxon>
        <taxon>Liliopsida</taxon>
        <taxon>Poales</taxon>
        <taxon>Poaceae</taxon>
        <taxon>PACMAD clade</taxon>
        <taxon>Chloridoideae</taxon>
        <taxon>Cynodonteae</taxon>
        <taxon>Eleusininae</taxon>
        <taxon>Eleusine</taxon>
    </lineage>
</organism>
<dbReference type="Gene3D" id="3.90.226.10">
    <property type="entry name" value="2-enoyl-CoA Hydratase, Chain A, domain 1"/>
    <property type="match status" value="2"/>
</dbReference>
<reference evidence="9" key="2">
    <citation type="submission" date="2021-12" db="EMBL/GenBank/DDBJ databases">
        <title>Resequencing data analysis of finger millet.</title>
        <authorList>
            <person name="Hatakeyama M."/>
            <person name="Aluri S."/>
            <person name="Balachadran M.T."/>
            <person name="Sivarajan S.R."/>
            <person name="Poveda L."/>
            <person name="Shimizu-Inatsugi R."/>
            <person name="Schlapbach R."/>
            <person name="Sreeman S.M."/>
            <person name="Shimizu K.K."/>
        </authorList>
    </citation>
    <scope>NUCLEOTIDE SEQUENCE</scope>
</reference>
<feature type="domain" description="Peptidase S49" evidence="8">
    <location>
        <begin position="445"/>
        <end position="489"/>
    </location>
</feature>
<dbReference type="InterPro" id="IPR002142">
    <property type="entry name" value="Peptidase_S49"/>
</dbReference>
<dbReference type="SUPFAM" id="SSF52096">
    <property type="entry name" value="ClpP/crotonase"/>
    <property type="match status" value="2"/>
</dbReference>
<evidence type="ECO:0000256" key="2">
    <source>
        <dbReference type="ARBA" id="ARBA00022670"/>
    </source>
</evidence>
<feature type="active site" description="Nucleophile" evidence="5">
    <location>
        <position position="461"/>
    </location>
</feature>
<sequence length="622" mass="68460">MARLLVLRAAPYRHSSHLSTTTLLVLSPSKHRNYASFPSCSPSPARRVLPLPLRVPTRAVESSPGPTKEEQPPGASGAQEPPPAAPAFEVEELGWGTQLAVKLRMLVEPPWKRVRKGSVLNMKLRGEVLASLWHRAFLFVLLLMPLFRAILISEGLILIYVLLFSYIRSVEDTIRIRIVSTANMWTRSDGTLWISRSLVNSLLVMPVCGEKEYYLACACGELYAPPSAYIALFGLTVQQTFLRGVLEKIGVEPEIQRIGKYKSAGDQLARKSMSNEIKEMLSTLLDNIYGNWLDTISALHGKKKEEIEEFINSGVYQVARLKEEGWITDLLYDDEVMEMLKERIGQKDKKNLRMVDYSKYSRVSKRTLGLQGGGEQIAIIRASGSITRTRSPLSVPSSGIIAEQLIDKIRTVRESDKYKAVILRIDSPGGDALASDLMWREIRLLANSKPVVASMSDVAASGGYYMAMAAPVIVAEKLTLTGSIGVVTVCDKFFCHQIDQMEVVAQGRVWSGQDAFSRGLVDSLGGVSQALAIAKQKANIPKDKKVQLVEILKPSPTLPEILSGIGGSLLGVDRAMKGVLQDVILQSGVQARMDGIIFESLGDMSGGNQLFVLIKDLINCFE</sequence>
<dbReference type="GO" id="GO:0008236">
    <property type="term" value="F:serine-type peptidase activity"/>
    <property type="evidence" value="ECO:0007669"/>
    <property type="project" value="UniProtKB-KW"/>
</dbReference>
<keyword evidence="7" id="KW-0472">Membrane</keyword>
<dbReference type="PANTHER" id="PTHR33209">
    <property type="entry name" value="PROTEASE 4"/>
    <property type="match status" value="1"/>
</dbReference>
<evidence type="ECO:0000256" key="4">
    <source>
        <dbReference type="ARBA" id="ARBA00022825"/>
    </source>
</evidence>
<dbReference type="CDD" id="cd07023">
    <property type="entry name" value="S49_Sppa_N_C"/>
    <property type="match status" value="1"/>
</dbReference>
<evidence type="ECO:0000313" key="9">
    <source>
        <dbReference type="EMBL" id="GJN22137.1"/>
    </source>
</evidence>
<reference evidence="9" key="1">
    <citation type="journal article" date="2018" name="DNA Res.">
        <title>Multiple hybrid de novo genome assembly of finger millet, an orphan allotetraploid crop.</title>
        <authorList>
            <person name="Hatakeyama M."/>
            <person name="Aluri S."/>
            <person name="Balachadran M.T."/>
            <person name="Sivarajan S.R."/>
            <person name="Patrignani A."/>
            <person name="Gruter S."/>
            <person name="Poveda L."/>
            <person name="Shimizu-Inatsugi R."/>
            <person name="Baeten J."/>
            <person name="Francoijs K.J."/>
            <person name="Nataraja K.N."/>
            <person name="Reddy Y.A.N."/>
            <person name="Phadnis S."/>
            <person name="Ravikumar R.L."/>
            <person name="Schlapbach R."/>
            <person name="Sreeman S.M."/>
            <person name="Shimizu K.K."/>
        </authorList>
    </citation>
    <scope>NUCLEOTIDE SEQUENCE</scope>
</reference>
<keyword evidence="2" id="KW-0645">Protease</keyword>
<comment type="caution">
    <text evidence="9">The sequence shown here is derived from an EMBL/GenBank/DDBJ whole genome shotgun (WGS) entry which is preliminary data.</text>
</comment>
<protein>
    <recommendedName>
        <fullName evidence="8">Peptidase S49 domain-containing protein</fullName>
    </recommendedName>
</protein>
<comment type="similarity">
    <text evidence="1">Belongs to the peptidase S49 family.</text>
</comment>
<feature type="transmembrane region" description="Helical" evidence="7">
    <location>
        <begin position="149"/>
        <end position="167"/>
    </location>
</feature>
<dbReference type="InterPro" id="IPR047272">
    <property type="entry name" value="S49_SppA_C"/>
</dbReference>
<keyword evidence="10" id="KW-1185">Reference proteome</keyword>
<dbReference type="AlphaFoldDB" id="A0AAV5EI03"/>
<evidence type="ECO:0000256" key="5">
    <source>
        <dbReference type="PIRSR" id="PIRSR001217-1"/>
    </source>
</evidence>
<evidence type="ECO:0000259" key="8">
    <source>
        <dbReference type="Pfam" id="PF01343"/>
    </source>
</evidence>
<gene>
    <name evidence="9" type="primary">gb09675</name>
    <name evidence="9" type="ORF">PR202_gb09675</name>
</gene>
<dbReference type="Pfam" id="PF01343">
    <property type="entry name" value="Peptidase_S49"/>
    <property type="match status" value="3"/>
</dbReference>
<evidence type="ECO:0000256" key="6">
    <source>
        <dbReference type="SAM" id="MobiDB-lite"/>
    </source>
</evidence>
<name>A0AAV5EI03_ELECO</name>
<accession>A0AAV5EI03</accession>
<evidence type="ECO:0000256" key="7">
    <source>
        <dbReference type="SAM" id="Phobius"/>
    </source>
</evidence>
<feature type="active site" description="Proton donor/acceptor" evidence="5">
    <location>
        <position position="262"/>
    </location>
</feature>
<dbReference type="PIRSF" id="PIRSF001217">
    <property type="entry name" value="Protease_4_SppA"/>
    <property type="match status" value="1"/>
</dbReference>
<dbReference type="GO" id="GO:0006465">
    <property type="term" value="P:signal peptide processing"/>
    <property type="evidence" value="ECO:0007669"/>
    <property type="project" value="InterPro"/>
</dbReference>
<dbReference type="Proteomes" id="UP001054889">
    <property type="component" value="Unassembled WGS sequence"/>
</dbReference>
<dbReference type="GO" id="GO:0016020">
    <property type="term" value="C:membrane"/>
    <property type="evidence" value="ECO:0007669"/>
    <property type="project" value="InterPro"/>
</dbReference>
<dbReference type="PANTHER" id="PTHR33209:SF1">
    <property type="entry name" value="PEPTIDASE S49 DOMAIN-CONTAINING PROTEIN"/>
    <property type="match status" value="1"/>
</dbReference>
<dbReference type="InterPro" id="IPR029045">
    <property type="entry name" value="ClpP/crotonase-like_dom_sf"/>
</dbReference>
<evidence type="ECO:0000256" key="3">
    <source>
        <dbReference type="ARBA" id="ARBA00022801"/>
    </source>
</evidence>
<evidence type="ECO:0000256" key="1">
    <source>
        <dbReference type="ARBA" id="ARBA00008683"/>
    </source>
</evidence>
<feature type="domain" description="Peptidase S49" evidence="8">
    <location>
        <begin position="212"/>
        <end position="343"/>
    </location>
</feature>
<evidence type="ECO:0000313" key="10">
    <source>
        <dbReference type="Proteomes" id="UP001054889"/>
    </source>
</evidence>
<proteinExistence type="inferred from homology"/>